<evidence type="ECO:0000259" key="16">
    <source>
        <dbReference type="PROSITE" id="PS50016"/>
    </source>
</evidence>
<comment type="caution">
    <text evidence="17">The sequence shown here is derived from an EMBL/GenBank/DDBJ whole genome shotgun (WGS) entry which is preliminary data.</text>
</comment>
<dbReference type="InterPro" id="IPR011011">
    <property type="entry name" value="Znf_FYVE_PHD"/>
</dbReference>
<evidence type="ECO:0000256" key="4">
    <source>
        <dbReference type="ARBA" id="ARBA00022763"/>
    </source>
</evidence>
<evidence type="ECO:0000256" key="1">
    <source>
        <dbReference type="ARBA" id="ARBA00004123"/>
    </source>
</evidence>
<organism evidence="17 18">
    <name type="scientific">Neodothiora populina</name>
    <dbReference type="NCBI Taxonomy" id="2781224"/>
    <lineage>
        <taxon>Eukaryota</taxon>
        <taxon>Fungi</taxon>
        <taxon>Dikarya</taxon>
        <taxon>Ascomycota</taxon>
        <taxon>Pezizomycotina</taxon>
        <taxon>Dothideomycetes</taxon>
        <taxon>Dothideomycetidae</taxon>
        <taxon>Dothideales</taxon>
        <taxon>Dothioraceae</taxon>
        <taxon>Neodothiora</taxon>
    </lineage>
</organism>
<evidence type="ECO:0000256" key="6">
    <source>
        <dbReference type="ARBA" id="ARBA00022833"/>
    </source>
</evidence>
<dbReference type="EMBL" id="JBFMKM010000014">
    <property type="protein sequence ID" value="KAL1297597.1"/>
    <property type="molecule type" value="Genomic_DNA"/>
</dbReference>
<dbReference type="PANTHER" id="PTHR10333">
    <property type="entry name" value="INHIBITOR OF GROWTH PROTEIN"/>
    <property type="match status" value="1"/>
</dbReference>
<evidence type="ECO:0000256" key="8">
    <source>
        <dbReference type="ARBA" id="ARBA00023204"/>
    </source>
</evidence>
<sequence length="464" mass="48048">MANASEDPATVLEQFCNDVANLPAEITHLLEEVSAKDQQIDELRTLIASRDKSIQNFVRQNGGHVKNPKEDSLTKGILASYDRVEILQAEKLALSEKAMIVLDRQIKRFDLSMRKLESKGEIAPDSTLPSLLQPGATSGSNTTGTVTPHKSSALASAQAGGAPNIANAAMARMVASNPSARGSPVSAPNPLLNQPHLNASAARSQRESSVDANKRRRLNTSLSGTTPTQSSALRQSSLGPSGGTPKAGTPAPSSSRAGSASAQPPARPANSSTKKGPTIKKVAPHHAAAAAAAASASRKRIRTSGASGISSASVAGTKKGDKRRNLTSPTPSSSRGSVSPAPSSLPQNDGGSDIASSTPIASAAASASAAAAAARAARRRAGHATSAAASDEEADEPEQDAEGDEIYCVCQQVSYGDMVACDNDLCPYQWFHWTCVGLKAEPKGDWLCPHCRDLPSDKIVKAKD</sequence>
<dbReference type="InterPro" id="IPR019786">
    <property type="entry name" value="Zinc_finger_PHD-type_CS"/>
</dbReference>
<dbReference type="PROSITE" id="PS01359">
    <property type="entry name" value="ZF_PHD_1"/>
    <property type="match status" value="1"/>
</dbReference>
<evidence type="ECO:0000313" key="17">
    <source>
        <dbReference type="EMBL" id="KAL1297597.1"/>
    </source>
</evidence>
<evidence type="ECO:0000256" key="14">
    <source>
        <dbReference type="RuleBase" id="RU361213"/>
    </source>
</evidence>
<reference evidence="17 18" key="1">
    <citation type="submission" date="2024-07" db="EMBL/GenBank/DDBJ databases">
        <title>Draft sequence of the Neodothiora populina.</title>
        <authorList>
            <person name="Drown D.D."/>
            <person name="Schuette U.S."/>
            <person name="Buechlein A.B."/>
            <person name="Rusch D.R."/>
            <person name="Winton L.W."/>
            <person name="Adams G.A."/>
        </authorList>
    </citation>
    <scope>NUCLEOTIDE SEQUENCE [LARGE SCALE GENOMIC DNA]</scope>
    <source>
        <strain evidence="17 18">CPC 39397</strain>
    </source>
</reference>
<keyword evidence="10" id="KW-0469">Meiosis</keyword>
<comment type="similarity">
    <text evidence="2 14">Belongs to the ING family.</text>
</comment>
<protein>
    <recommendedName>
        <fullName evidence="14">Chromatin modification-related protein</fullName>
    </recommendedName>
</protein>
<feature type="compositionally biased region" description="Low complexity" evidence="15">
    <location>
        <begin position="328"/>
        <end position="344"/>
    </location>
</feature>
<dbReference type="PANTHER" id="PTHR10333:SF100">
    <property type="entry name" value="CHROMATIN MODIFICATION-RELATED PROTEIN YNG2"/>
    <property type="match status" value="1"/>
</dbReference>
<dbReference type="GeneID" id="95979858"/>
<evidence type="ECO:0000256" key="5">
    <source>
        <dbReference type="ARBA" id="ARBA00022771"/>
    </source>
</evidence>
<comment type="subcellular location">
    <subcellularLocation>
        <location evidence="1 14">Nucleus</location>
    </subcellularLocation>
</comment>
<comment type="subunit">
    <text evidence="14">Component of an histone acetyltransferase complex. Interacts with H3K4me3 and to a lesser extent with H3K4me2.</text>
</comment>
<feature type="compositionally biased region" description="Polar residues" evidence="15">
    <location>
        <begin position="127"/>
        <end position="150"/>
    </location>
</feature>
<feature type="compositionally biased region" description="Low complexity" evidence="15">
    <location>
        <begin position="287"/>
        <end position="296"/>
    </location>
</feature>
<dbReference type="SUPFAM" id="SSF57903">
    <property type="entry name" value="FYVE/PHD zinc finger"/>
    <property type="match status" value="1"/>
</dbReference>
<evidence type="ECO:0000256" key="15">
    <source>
        <dbReference type="SAM" id="MobiDB-lite"/>
    </source>
</evidence>
<comment type="domain">
    <text evidence="14">The PHD-type zinc finger mediates the binding to H3K4me3.</text>
</comment>
<dbReference type="InterPro" id="IPR013083">
    <property type="entry name" value="Znf_RING/FYVE/PHD"/>
</dbReference>
<feature type="region of interest" description="Disordered" evidence="15">
    <location>
        <begin position="177"/>
        <end position="357"/>
    </location>
</feature>
<keyword evidence="6 14" id="KW-0862">Zinc</keyword>
<dbReference type="Gene3D" id="6.10.140.1740">
    <property type="match status" value="1"/>
</dbReference>
<evidence type="ECO:0000256" key="12">
    <source>
        <dbReference type="ARBA" id="ARBA00037044"/>
    </source>
</evidence>
<keyword evidence="18" id="KW-1185">Reference proteome</keyword>
<keyword evidence="7 14" id="KW-0156">Chromatin regulator</keyword>
<feature type="compositionally biased region" description="Basic and acidic residues" evidence="15">
    <location>
        <begin position="204"/>
        <end position="213"/>
    </location>
</feature>
<dbReference type="CDD" id="cd15505">
    <property type="entry name" value="PHD_ING"/>
    <property type="match status" value="1"/>
</dbReference>
<dbReference type="SMART" id="SM00249">
    <property type="entry name" value="PHD"/>
    <property type="match status" value="1"/>
</dbReference>
<keyword evidence="11" id="KW-0131">Cell cycle</keyword>
<keyword evidence="8" id="KW-0234">DNA repair</keyword>
<evidence type="ECO:0000313" key="18">
    <source>
        <dbReference type="Proteomes" id="UP001562354"/>
    </source>
</evidence>
<feature type="compositionally biased region" description="Acidic residues" evidence="15">
    <location>
        <begin position="390"/>
        <end position="402"/>
    </location>
</feature>
<feature type="compositionally biased region" description="Polar residues" evidence="15">
    <location>
        <begin position="191"/>
        <end position="203"/>
    </location>
</feature>
<evidence type="ECO:0000256" key="7">
    <source>
        <dbReference type="ARBA" id="ARBA00022853"/>
    </source>
</evidence>
<name>A0ABR3P492_9PEZI</name>
<proteinExistence type="inferred from homology"/>
<evidence type="ECO:0000256" key="9">
    <source>
        <dbReference type="ARBA" id="ARBA00023242"/>
    </source>
</evidence>
<dbReference type="InterPro" id="IPR028651">
    <property type="entry name" value="ING_fam"/>
</dbReference>
<feature type="domain" description="PHD-type" evidence="16">
    <location>
        <begin position="405"/>
        <end position="454"/>
    </location>
</feature>
<feature type="compositionally biased region" description="Polar residues" evidence="15">
    <location>
        <begin position="219"/>
        <end position="239"/>
    </location>
</feature>
<comment type="function">
    <text evidence="14">Component of an histone acetyltransferase complex.</text>
</comment>
<evidence type="ECO:0000256" key="11">
    <source>
        <dbReference type="ARBA" id="ARBA00023306"/>
    </source>
</evidence>
<evidence type="ECO:0000256" key="10">
    <source>
        <dbReference type="ARBA" id="ARBA00023254"/>
    </source>
</evidence>
<dbReference type="Pfam" id="PF12998">
    <property type="entry name" value="ING"/>
    <property type="match status" value="1"/>
</dbReference>
<dbReference type="CDD" id="cd16858">
    <property type="entry name" value="ING_ING3_Yng2p"/>
    <property type="match status" value="1"/>
</dbReference>
<comment type="function">
    <text evidence="12">Component of the NuA4 histone acetyltransferase complex which is involved in transcriptional activation of selected genes principally by acetylation of nucleosomal histone H4 and H2A. The NuA4 complex is also involved in DNA repair. Involved in cell cycle progression and meiosis.</text>
</comment>
<dbReference type="InterPro" id="IPR024610">
    <property type="entry name" value="ING_N_histone-binding"/>
</dbReference>
<evidence type="ECO:0000256" key="2">
    <source>
        <dbReference type="ARBA" id="ARBA00010210"/>
    </source>
</evidence>
<gene>
    <name evidence="17" type="ORF">AAFC00_006159</name>
</gene>
<feature type="region of interest" description="Disordered" evidence="15">
    <location>
        <begin position="382"/>
        <end position="402"/>
    </location>
</feature>
<keyword evidence="9 14" id="KW-0539">Nucleus</keyword>
<dbReference type="InterPro" id="IPR019787">
    <property type="entry name" value="Znf_PHD-finger"/>
</dbReference>
<keyword evidence="5 13" id="KW-0863">Zinc-finger</keyword>
<dbReference type="RefSeq" id="XP_069197279.1">
    <property type="nucleotide sequence ID" value="XM_069346069.1"/>
</dbReference>
<dbReference type="InterPro" id="IPR001965">
    <property type="entry name" value="Znf_PHD"/>
</dbReference>
<keyword evidence="3 14" id="KW-0479">Metal-binding</keyword>
<dbReference type="PROSITE" id="PS50016">
    <property type="entry name" value="ZF_PHD_2"/>
    <property type="match status" value="1"/>
</dbReference>
<dbReference type="SMART" id="SM01408">
    <property type="entry name" value="ING"/>
    <property type="match status" value="1"/>
</dbReference>
<evidence type="ECO:0000256" key="3">
    <source>
        <dbReference type="ARBA" id="ARBA00022723"/>
    </source>
</evidence>
<feature type="compositionally biased region" description="Low complexity" evidence="15">
    <location>
        <begin position="247"/>
        <end position="272"/>
    </location>
</feature>
<dbReference type="Gene3D" id="3.30.40.10">
    <property type="entry name" value="Zinc/RING finger domain, C3HC4 (zinc finger)"/>
    <property type="match status" value="1"/>
</dbReference>
<feature type="region of interest" description="Disordered" evidence="15">
    <location>
        <begin position="122"/>
        <end position="158"/>
    </location>
</feature>
<keyword evidence="4" id="KW-0227">DNA damage</keyword>
<evidence type="ECO:0000256" key="13">
    <source>
        <dbReference type="PROSITE-ProRule" id="PRU00146"/>
    </source>
</evidence>
<feature type="compositionally biased region" description="Low complexity" evidence="15">
    <location>
        <begin position="304"/>
        <end position="316"/>
    </location>
</feature>
<dbReference type="Proteomes" id="UP001562354">
    <property type="component" value="Unassembled WGS sequence"/>
</dbReference>
<accession>A0ABR3P492</accession>